<evidence type="ECO:0000313" key="3">
    <source>
        <dbReference type="EMBL" id="PAV84675.1"/>
    </source>
</evidence>
<dbReference type="Proteomes" id="UP000218231">
    <property type="component" value="Unassembled WGS sequence"/>
</dbReference>
<reference evidence="3 4" key="1">
    <citation type="journal article" date="2017" name="Curr. Biol.">
        <title>Genome architecture and evolution of a unichromosomal asexual nematode.</title>
        <authorList>
            <person name="Fradin H."/>
            <person name="Zegar C."/>
            <person name="Gutwein M."/>
            <person name="Lucas J."/>
            <person name="Kovtun M."/>
            <person name="Corcoran D."/>
            <person name="Baugh L.R."/>
            <person name="Kiontke K."/>
            <person name="Gunsalus K."/>
            <person name="Fitch D.H."/>
            <person name="Piano F."/>
        </authorList>
    </citation>
    <scope>NUCLEOTIDE SEQUENCE [LARGE SCALE GENOMIC DNA]</scope>
    <source>
        <strain evidence="3">PF1309</strain>
    </source>
</reference>
<gene>
    <name evidence="3" type="ORF">WR25_00765</name>
</gene>
<evidence type="ECO:0000256" key="1">
    <source>
        <dbReference type="SAM" id="MobiDB-lite"/>
    </source>
</evidence>
<keyword evidence="4" id="KW-1185">Reference proteome</keyword>
<dbReference type="STRING" id="2018661.A0A2A2LEY4"/>
<dbReference type="Pfam" id="PF25321">
    <property type="entry name" value="PH_RASGAP"/>
    <property type="match status" value="1"/>
</dbReference>
<feature type="region of interest" description="Disordered" evidence="1">
    <location>
        <begin position="24"/>
        <end position="63"/>
    </location>
</feature>
<feature type="compositionally biased region" description="Low complexity" evidence="1">
    <location>
        <begin position="212"/>
        <end position="222"/>
    </location>
</feature>
<feature type="compositionally biased region" description="Low complexity" evidence="1">
    <location>
        <begin position="38"/>
        <end position="56"/>
    </location>
</feature>
<name>A0A2A2LEY4_9BILA</name>
<sequence length="284" mass="30694">MPSSSRNSFFNRFSLPSITINIIPDDLPPSETLDRRTSNGVNSSSNNHWSNSATNSRTLGDNRNPAYLQAQLSVPLQNRMSGSAHNLTATSVNGNSYGFNDISSMQSDASAPQKIANFFSRPFRTNPLKRTKSVSKLEKASSSSAGITGMGAMPIQLGQQPYTLNRVDNVAASNQRSIENLHAIGAAPSQNGGGGGNYHIGAGGGLARRHLSSPPQESSLRSSRSHESLLNYSAAVTSHMIDIGEDTRLHPIHPSVLDVPNCFRVANTYFACRTPLERNKWIEK</sequence>
<dbReference type="InterPro" id="IPR057606">
    <property type="entry name" value="SynGAP1-like_PH"/>
</dbReference>
<proteinExistence type="predicted"/>
<protein>
    <recommendedName>
        <fullName evidence="2">Ras/Rap GTPase-activating protein SynGAP-like PH domain-containing protein</fullName>
    </recommendedName>
</protein>
<dbReference type="EMBL" id="LIAE01006829">
    <property type="protein sequence ID" value="PAV84675.1"/>
    <property type="molecule type" value="Genomic_DNA"/>
</dbReference>
<organism evidence="3 4">
    <name type="scientific">Diploscapter pachys</name>
    <dbReference type="NCBI Taxonomy" id="2018661"/>
    <lineage>
        <taxon>Eukaryota</taxon>
        <taxon>Metazoa</taxon>
        <taxon>Ecdysozoa</taxon>
        <taxon>Nematoda</taxon>
        <taxon>Chromadorea</taxon>
        <taxon>Rhabditida</taxon>
        <taxon>Rhabditina</taxon>
        <taxon>Rhabditomorpha</taxon>
        <taxon>Rhabditoidea</taxon>
        <taxon>Rhabditidae</taxon>
        <taxon>Diploscapter</taxon>
    </lineage>
</organism>
<dbReference type="AlphaFoldDB" id="A0A2A2LEY4"/>
<evidence type="ECO:0000313" key="4">
    <source>
        <dbReference type="Proteomes" id="UP000218231"/>
    </source>
</evidence>
<feature type="region of interest" description="Disordered" evidence="1">
    <location>
        <begin position="206"/>
        <end position="225"/>
    </location>
</feature>
<comment type="caution">
    <text evidence="3">The sequence shown here is derived from an EMBL/GenBank/DDBJ whole genome shotgun (WGS) entry which is preliminary data.</text>
</comment>
<feature type="domain" description="Ras/Rap GTPase-activating protein SynGAP-like PH" evidence="2">
    <location>
        <begin position="218"/>
        <end position="283"/>
    </location>
</feature>
<accession>A0A2A2LEY4</accession>
<dbReference type="OrthoDB" id="5861620at2759"/>
<evidence type="ECO:0000259" key="2">
    <source>
        <dbReference type="Pfam" id="PF25321"/>
    </source>
</evidence>